<comment type="similarity">
    <text evidence="1 5">Belongs to the MsrA Met sulfoxide reductase family.</text>
</comment>
<evidence type="ECO:0000259" key="6">
    <source>
        <dbReference type="Pfam" id="PF01625"/>
    </source>
</evidence>
<dbReference type="InterPro" id="IPR036509">
    <property type="entry name" value="Met_Sox_Rdtase_MsrA_sf"/>
</dbReference>
<dbReference type="RefSeq" id="WP_262683140.1">
    <property type="nucleotide sequence ID" value="NZ_JAOQIO010000011.1"/>
</dbReference>
<comment type="catalytic activity">
    <reaction evidence="4 5">
        <text>[thioredoxin]-disulfide + L-methionine + H2O = L-methionine (S)-S-oxide + [thioredoxin]-dithiol</text>
        <dbReference type="Rhea" id="RHEA:19993"/>
        <dbReference type="Rhea" id="RHEA-COMP:10698"/>
        <dbReference type="Rhea" id="RHEA-COMP:10700"/>
        <dbReference type="ChEBI" id="CHEBI:15377"/>
        <dbReference type="ChEBI" id="CHEBI:29950"/>
        <dbReference type="ChEBI" id="CHEBI:50058"/>
        <dbReference type="ChEBI" id="CHEBI:57844"/>
        <dbReference type="ChEBI" id="CHEBI:58772"/>
        <dbReference type="EC" id="1.8.4.11"/>
    </reaction>
</comment>
<evidence type="ECO:0000256" key="2">
    <source>
        <dbReference type="ARBA" id="ARBA00023002"/>
    </source>
</evidence>
<dbReference type="EMBL" id="JAOQIO010000011">
    <property type="protein sequence ID" value="MCU6791609.1"/>
    <property type="molecule type" value="Genomic_DNA"/>
</dbReference>
<proteinExistence type="inferred from homology"/>
<evidence type="ECO:0000256" key="1">
    <source>
        <dbReference type="ARBA" id="ARBA00005591"/>
    </source>
</evidence>
<feature type="active site" evidence="5">
    <location>
        <position position="30"/>
    </location>
</feature>
<dbReference type="NCBIfam" id="TIGR00401">
    <property type="entry name" value="msrA"/>
    <property type="match status" value="1"/>
</dbReference>
<gene>
    <name evidence="5 7" type="primary">msrA</name>
    <name evidence="7" type="ORF">OB236_05645</name>
</gene>
<feature type="domain" description="Peptide methionine sulphoxide reductase MsrA" evidence="6">
    <location>
        <begin position="24"/>
        <end position="160"/>
    </location>
</feature>
<evidence type="ECO:0000313" key="7">
    <source>
        <dbReference type="EMBL" id="MCU6791609.1"/>
    </source>
</evidence>
<name>A0ABT2UAE1_9BACL</name>
<dbReference type="Gene3D" id="3.30.1060.10">
    <property type="entry name" value="Peptide methionine sulphoxide reductase MsrA"/>
    <property type="match status" value="1"/>
</dbReference>
<keyword evidence="2 5" id="KW-0560">Oxidoreductase</keyword>
<reference evidence="7 8" key="1">
    <citation type="submission" date="2022-09" db="EMBL/GenBank/DDBJ databases">
        <authorList>
            <person name="Han X.L."/>
            <person name="Wang Q."/>
            <person name="Lu T."/>
        </authorList>
    </citation>
    <scope>NUCLEOTIDE SEQUENCE [LARGE SCALE GENOMIC DNA]</scope>
    <source>
        <strain evidence="7 8">WQ 127069</strain>
    </source>
</reference>
<accession>A0ABT2UAE1</accession>
<comment type="function">
    <text evidence="5">Has an important function as a repair enzyme for proteins that have been inactivated by oxidation. Catalyzes the reversible oxidation-reduction of methionine sulfoxide in proteins to methionine.</text>
</comment>
<dbReference type="PROSITE" id="PS51257">
    <property type="entry name" value="PROKAR_LIPOPROTEIN"/>
    <property type="match status" value="1"/>
</dbReference>
<dbReference type="GO" id="GO:0008113">
    <property type="term" value="F:peptide-methionine (S)-S-oxide reductase activity"/>
    <property type="evidence" value="ECO:0007669"/>
    <property type="project" value="UniProtKB-EC"/>
</dbReference>
<organism evidence="7 8">
    <name type="scientific">Paenibacillus baimaensis</name>
    <dbReference type="NCBI Taxonomy" id="2982185"/>
    <lineage>
        <taxon>Bacteria</taxon>
        <taxon>Bacillati</taxon>
        <taxon>Bacillota</taxon>
        <taxon>Bacilli</taxon>
        <taxon>Bacillales</taxon>
        <taxon>Paenibacillaceae</taxon>
        <taxon>Paenibacillus</taxon>
    </lineage>
</organism>
<dbReference type="PANTHER" id="PTHR43774">
    <property type="entry name" value="PEPTIDE METHIONINE SULFOXIDE REDUCTASE"/>
    <property type="match status" value="1"/>
</dbReference>
<evidence type="ECO:0000256" key="5">
    <source>
        <dbReference type="HAMAP-Rule" id="MF_01401"/>
    </source>
</evidence>
<dbReference type="HAMAP" id="MF_01401">
    <property type="entry name" value="MsrA"/>
    <property type="match status" value="1"/>
</dbReference>
<comment type="caution">
    <text evidence="7">The sequence shown here is derived from an EMBL/GenBank/DDBJ whole genome shotgun (WGS) entry which is preliminary data.</text>
</comment>
<dbReference type="PANTHER" id="PTHR43774:SF1">
    <property type="entry name" value="PEPTIDE METHIONINE SULFOXIDE REDUCTASE MSRA 2"/>
    <property type="match status" value="1"/>
</dbReference>
<dbReference type="Pfam" id="PF01625">
    <property type="entry name" value="PMSR"/>
    <property type="match status" value="1"/>
</dbReference>
<dbReference type="InterPro" id="IPR002569">
    <property type="entry name" value="Met_Sox_Rdtase_MsrA_dom"/>
</dbReference>
<dbReference type="Proteomes" id="UP001652445">
    <property type="component" value="Unassembled WGS sequence"/>
</dbReference>
<comment type="catalytic activity">
    <reaction evidence="3 5">
        <text>L-methionyl-[protein] + [thioredoxin]-disulfide + H2O = L-methionyl-(S)-S-oxide-[protein] + [thioredoxin]-dithiol</text>
        <dbReference type="Rhea" id="RHEA:14217"/>
        <dbReference type="Rhea" id="RHEA-COMP:10698"/>
        <dbReference type="Rhea" id="RHEA-COMP:10700"/>
        <dbReference type="Rhea" id="RHEA-COMP:12313"/>
        <dbReference type="Rhea" id="RHEA-COMP:12315"/>
        <dbReference type="ChEBI" id="CHEBI:15377"/>
        <dbReference type="ChEBI" id="CHEBI:16044"/>
        <dbReference type="ChEBI" id="CHEBI:29950"/>
        <dbReference type="ChEBI" id="CHEBI:44120"/>
        <dbReference type="ChEBI" id="CHEBI:50058"/>
        <dbReference type="EC" id="1.8.4.11"/>
    </reaction>
</comment>
<evidence type="ECO:0000256" key="4">
    <source>
        <dbReference type="ARBA" id="ARBA00048782"/>
    </source>
</evidence>
<evidence type="ECO:0000256" key="3">
    <source>
        <dbReference type="ARBA" id="ARBA00047806"/>
    </source>
</evidence>
<sequence>MDKLEELQSSALAPSFSESAIQTTTLGMGCFWSPEALFGHLPGVIRTRVGYAGGTAETPTYRQMGDHTETIQIDFDSEKITFEEILDVFWNNHNPFNINDYKGNQYRSLLLYADELQEEVIQRVIRTRKALGKGEPATEIAPYSRFYLAEDKHQKYYLKRFPNAIEKLRTLYTTQEELNNATLTARLNGLAKGYTNMEHIKNEIRQWPTSPSSQKLMIALISQIRW</sequence>
<keyword evidence="8" id="KW-1185">Reference proteome</keyword>
<dbReference type="SUPFAM" id="SSF55068">
    <property type="entry name" value="Peptide methionine sulfoxide reductase"/>
    <property type="match status" value="1"/>
</dbReference>
<evidence type="ECO:0000313" key="8">
    <source>
        <dbReference type="Proteomes" id="UP001652445"/>
    </source>
</evidence>
<dbReference type="EC" id="1.8.4.11" evidence="5"/>
<protein>
    <recommendedName>
        <fullName evidence="5">Peptide methionine sulfoxide reductase MsrA</fullName>
        <shortName evidence="5">Protein-methionine-S-oxide reductase</shortName>
        <ecNumber evidence="5">1.8.4.11</ecNumber>
    </recommendedName>
    <alternativeName>
        <fullName evidence="5">Peptide-methionine (S)-S-oxide reductase</fullName>
        <shortName evidence="5">Peptide Met(O) reductase</shortName>
    </alternativeName>
</protein>